<evidence type="ECO:0000259" key="2">
    <source>
        <dbReference type="Pfam" id="PF17990"/>
    </source>
</evidence>
<organism evidence="4 5">
    <name type="scientific">Rhizoctonia solani</name>
    <dbReference type="NCBI Taxonomy" id="456999"/>
    <lineage>
        <taxon>Eukaryota</taxon>
        <taxon>Fungi</taxon>
        <taxon>Dikarya</taxon>
        <taxon>Basidiomycota</taxon>
        <taxon>Agaricomycotina</taxon>
        <taxon>Agaricomycetes</taxon>
        <taxon>Cantharellales</taxon>
        <taxon>Ceratobasidiaceae</taxon>
        <taxon>Rhizoctonia</taxon>
    </lineage>
</organism>
<evidence type="ECO:0000256" key="1">
    <source>
        <dbReference type="SAM" id="MobiDB-lite"/>
    </source>
</evidence>
<gene>
    <name evidence="4" type="ORF">RDB_LOCUS74982</name>
</gene>
<accession>A0A8H3DX30</accession>
<evidence type="ECO:0000313" key="5">
    <source>
        <dbReference type="Proteomes" id="UP000663827"/>
    </source>
</evidence>
<dbReference type="InterPro" id="IPR041173">
    <property type="entry name" value="LodA_C"/>
</dbReference>
<dbReference type="Pfam" id="PF17990">
    <property type="entry name" value="LodA_N"/>
    <property type="match status" value="1"/>
</dbReference>
<evidence type="ECO:0000313" key="4">
    <source>
        <dbReference type="EMBL" id="CAE7140711.1"/>
    </source>
</evidence>
<proteinExistence type="predicted"/>
<feature type="domain" description="L-Lysine epsilon oxidase N-terminal" evidence="2">
    <location>
        <begin position="14"/>
        <end position="237"/>
    </location>
</feature>
<dbReference type="AlphaFoldDB" id="A0A8H3DX30"/>
<reference evidence="4" key="1">
    <citation type="submission" date="2021-01" db="EMBL/GenBank/DDBJ databases">
        <authorList>
            <person name="Kaushik A."/>
        </authorList>
    </citation>
    <scope>NUCLEOTIDE SEQUENCE</scope>
    <source>
        <strain evidence="4">AG5</strain>
    </source>
</reference>
<feature type="compositionally biased region" description="Basic and acidic residues" evidence="1">
    <location>
        <begin position="356"/>
        <end position="367"/>
    </location>
</feature>
<feature type="compositionally biased region" description="Basic and acidic residues" evidence="1">
    <location>
        <begin position="379"/>
        <end position="393"/>
    </location>
</feature>
<dbReference type="InterPro" id="IPR041168">
    <property type="entry name" value="LodA_N"/>
</dbReference>
<feature type="region of interest" description="Disordered" evidence="1">
    <location>
        <begin position="356"/>
        <end position="393"/>
    </location>
</feature>
<evidence type="ECO:0008006" key="6">
    <source>
        <dbReference type="Google" id="ProtNLM"/>
    </source>
</evidence>
<name>A0A8H3DX30_9AGAM</name>
<dbReference type="Proteomes" id="UP000663827">
    <property type="component" value="Unassembled WGS sequence"/>
</dbReference>
<comment type="caution">
    <text evidence="4">The sequence shown here is derived from an EMBL/GenBank/DDBJ whole genome shotgun (WGS) entry which is preliminary data.</text>
</comment>
<feature type="domain" description="L-lysine epsilon oxidase C-terminal" evidence="3">
    <location>
        <begin position="384"/>
        <end position="511"/>
    </location>
</feature>
<protein>
    <recommendedName>
        <fullName evidence="6">L-lysine 6-oxidase</fullName>
    </recommendedName>
</protein>
<evidence type="ECO:0000259" key="3">
    <source>
        <dbReference type="Pfam" id="PF18417"/>
    </source>
</evidence>
<dbReference type="Pfam" id="PF18417">
    <property type="entry name" value="LodA_C"/>
    <property type="match status" value="1"/>
</dbReference>
<dbReference type="EMBL" id="CAJNJQ010001507">
    <property type="protein sequence ID" value="CAE7140711.1"/>
    <property type="molecule type" value="Genomic_DNA"/>
</dbReference>
<sequence length="601" mass="68308">MGFEPSDIAYVDIYPPINIARVGDSSEYFIGPEVPGLESIPDGGFKDSNQKIKKQVARYRVYAFDKNSNVLGELDNPEEYSLTWTVHLANKKGSWVHFRGKFRPETWSLRNYNVEKDGPKEQDCDWPANQPKSYEYTNTRKWLIIDSGEQVVEGASTNPVALQGEFYGENKAPTQVELGEIRTDEKGRLLVFASDGDSRSIANSSDPYPELPNGFDADNWVDKMSDGTVRVTVKSKAQPDLKIAVKNRATIITAAPRFASGTYCPTTLYDLIEDVYEGPKRSQPGYDVGDVVYYRDIYPLFNRIYLLSWTTQPADDGHGPNNMDVFNDSELADPTADNGPRKSIFKRLRLPVIEGDKANEEARDKQANKRFMPYLSGDNGDHPETSSDPNDRNRWASLSQLQYGRLEKWSQGNFTTGEKEVPYESFDKIPLAEQPSALTRAPLERCVGAPMYPGIEVFWVAQLEPMYKLEDKYRFADSVTPGDLSKGLCLPWQSDFNMCNTYWWPSIRPDNVVTDTYFQQQLQQFQSNLDQLASNLENRERWDRGIKGSEIQTGVPIEANSDMVRHWRDLGFVARQLYGATSDNLPEIYIEKQRNPNFPPA</sequence>